<dbReference type="EMBL" id="JBCGBO010000006">
    <property type="protein sequence ID" value="KAK9193393.1"/>
    <property type="molecule type" value="Genomic_DNA"/>
</dbReference>
<dbReference type="SFLD" id="SFLDG01152">
    <property type="entry name" value="Main.3:_Omega-_and_Tau-like"/>
    <property type="match status" value="1"/>
</dbReference>
<dbReference type="GO" id="GO:0004364">
    <property type="term" value="F:glutathione transferase activity"/>
    <property type="evidence" value="ECO:0007669"/>
    <property type="project" value="UniProtKB-EC"/>
</dbReference>
<dbReference type="FunFam" id="1.20.1050.10:FF:000012">
    <property type="entry name" value="Tau class glutathione S-transferase"/>
    <property type="match status" value="1"/>
</dbReference>
<dbReference type="CDD" id="cd03058">
    <property type="entry name" value="GST_N_Tau"/>
    <property type="match status" value="1"/>
</dbReference>
<dbReference type="EC" id="2.5.1.18" evidence="2"/>
<feature type="domain" description="GST N-terminal" evidence="8">
    <location>
        <begin position="2"/>
        <end position="81"/>
    </location>
</feature>
<sequence>MAEVQLFGLWGSFFSHRIEIALKLKGVEYEFIEEDLSNKSPLLLQYNSIHKKVPVLVHKGNPIAESRVILEYIDDTWKGHPILPENPHERANARFWAQFIDEKCRVALRNAYGCQEQDREEEATREACELLKTLENELKDRRFFGGDKIGLVDIVANFIGFWLGAIQEALEVKLFTEERFPKLYRWSEEFVNCSIIKETRKVCPQETNLFPLCVVVMDSLVRNQDVN</sequence>
<dbReference type="PANTHER" id="PTHR11260:SF676">
    <property type="entry name" value="GLUTATHIONE S-TRANSFERASE U8"/>
    <property type="match status" value="1"/>
</dbReference>
<dbReference type="Proteomes" id="UP001428341">
    <property type="component" value="Unassembled WGS sequence"/>
</dbReference>
<evidence type="ECO:0000256" key="5">
    <source>
        <dbReference type="ARBA" id="ARBA00022679"/>
    </source>
</evidence>
<dbReference type="AlphaFoldDB" id="A0AAP0QIA1"/>
<dbReference type="GO" id="GO:0006749">
    <property type="term" value="P:glutathione metabolic process"/>
    <property type="evidence" value="ECO:0007669"/>
    <property type="project" value="InterPro"/>
</dbReference>
<evidence type="ECO:0000256" key="3">
    <source>
        <dbReference type="ARBA" id="ARBA00022490"/>
    </source>
</evidence>
<evidence type="ECO:0000256" key="1">
    <source>
        <dbReference type="ARBA" id="ARBA00004514"/>
    </source>
</evidence>
<dbReference type="SFLD" id="SFLDS00019">
    <property type="entry name" value="Glutathione_Transferase_(cytos"/>
    <property type="match status" value="1"/>
</dbReference>
<proteinExistence type="inferred from homology"/>
<evidence type="ECO:0000313" key="10">
    <source>
        <dbReference type="EMBL" id="KAK9193393.1"/>
    </source>
</evidence>
<dbReference type="InterPro" id="IPR045074">
    <property type="entry name" value="GST_C_Tau"/>
</dbReference>
<evidence type="ECO:0000259" key="9">
    <source>
        <dbReference type="PROSITE" id="PS50405"/>
    </source>
</evidence>
<keyword evidence="5" id="KW-0808">Transferase</keyword>
<comment type="caution">
    <text evidence="10">The sequence shown here is derived from an EMBL/GenBank/DDBJ whole genome shotgun (WGS) entry which is preliminary data.</text>
</comment>
<dbReference type="InterPro" id="IPR004045">
    <property type="entry name" value="Glutathione_S-Trfase_N"/>
</dbReference>
<dbReference type="SFLD" id="SFLDG00358">
    <property type="entry name" value="Main_(cytGST)"/>
    <property type="match status" value="1"/>
</dbReference>
<comment type="catalytic activity">
    <reaction evidence="7">
        <text>RX + glutathione = an S-substituted glutathione + a halide anion + H(+)</text>
        <dbReference type="Rhea" id="RHEA:16437"/>
        <dbReference type="ChEBI" id="CHEBI:15378"/>
        <dbReference type="ChEBI" id="CHEBI:16042"/>
        <dbReference type="ChEBI" id="CHEBI:17792"/>
        <dbReference type="ChEBI" id="CHEBI:57925"/>
        <dbReference type="ChEBI" id="CHEBI:90779"/>
        <dbReference type="EC" id="2.5.1.18"/>
    </reaction>
</comment>
<dbReference type="SUPFAM" id="SSF47616">
    <property type="entry name" value="GST C-terminal domain-like"/>
    <property type="match status" value="1"/>
</dbReference>
<dbReference type="Pfam" id="PF02798">
    <property type="entry name" value="GST_N"/>
    <property type="match status" value="1"/>
</dbReference>
<evidence type="ECO:0000313" key="11">
    <source>
        <dbReference type="Proteomes" id="UP001428341"/>
    </source>
</evidence>
<comment type="subcellular location">
    <subcellularLocation>
        <location evidence="1">Cytoplasm</location>
        <location evidence="1">Cytosol</location>
    </subcellularLocation>
</comment>
<accession>A0AAP0QIA1</accession>
<dbReference type="GO" id="GO:0005829">
    <property type="term" value="C:cytosol"/>
    <property type="evidence" value="ECO:0007669"/>
    <property type="project" value="UniProtKB-SubCell"/>
</dbReference>
<dbReference type="Pfam" id="PF00043">
    <property type="entry name" value="GST_C"/>
    <property type="match status" value="1"/>
</dbReference>
<evidence type="ECO:0000256" key="4">
    <source>
        <dbReference type="ARBA" id="ARBA00022575"/>
    </source>
</evidence>
<evidence type="ECO:0000259" key="8">
    <source>
        <dbReference type="PROSITE" id="PS50404"/>
    </source>
</evidence>
<dbReference type="InterPro" id="IPR036282">
    <property type="entry name" value="Glutathione-S-Trfase_C_sf"/>
</dbReference>
<dbReference type="InterPro" id="IPR036249">
    <property type="entry name" value="Thioredoxin-like_sf"/>
</dbReference>
<keyword evidence="11" id="KW-1185">Reference proteome</keyword>
<protein>
    <recommendedName>
        <fullName evidence="2">glutathione transferase</fullName>
        <ecNumber evidence="2">2.5.1.18</ecNumber>
    </recommendedName>
</protein>
<dbReference type="FunFam" id="3.40.30.10:FF:000014">
    <property type="entry name" value="Tau class glutathione S-transferase"/>
    <property type="match status" value="1"/>
</dbReference>
<dbReference type="PANTHER" id="PTHR11260">
    <property type="entry name" value="GLUTATHIONE S-TRANSFERASE, GST, SUPERFAMILY, GST DOMAIN CONTAINING"/>
    <property type="match status" value="1"/>
</dbReference>
<dbReference type="GO" id="GO:0009407">
    <property type="term" value="P:toxin catabolic process"/>
    <property type="evidence" value="ECO:0007669"/>
    <property type="project" value="UniProtKB-ARBA"/>
</dbReference>
<name>A0AAP0QIA1_9ROSI</name>
<evidence type="ECO:0000256" key="6">
    <source>
        <dbReference type="ARBA" id="ARBA00025743"/>
    </source>
</evidence>
<dbReference type="InterPro" id="IPR040079">
    <property type="entry name" value="Glutathione_S-Trfase"/>
</dbReference>
<comment type="similarity">
    <text evidence="6">Belongs to the GST superfamily. Tau family.</text>
</comment>
<organism evidence="10 11">
    <name type="scientific">Citrus x changshan-huyou</name>
    <dbReference type="NCBI Taxonomy" id="2935761"/>
    <lineage>
        <taxon>Eukaryota</taxon>
        <taxon>Viridiplantae</taxon>
        <taxon>Streptophyta</taxon>
        <taxon>Embryophyta</taxon>
        <taxon>Tracheophyta</taxon>
        <taxon>Spermatophyta</taxon>
        <taxon>Magnoliopsida</taxon>
        <taxon>eudicotyledons</taxon>
        <taxon>Gunneridae</taxon>
        <taxon>Pentapetalae</taxon>
        <taxon>rosids</taxon>
        <taxon>malvids</taxon>
        <taxon>Sapindales</taxon>
        <taxon>Rutaceae</taxon>
        <taxon>Aurantioideae</taxon>
        <taxon>Citrus</taxon>
    </lineage>
</organism>
<dbReference type="Gene3D" id="3.40.30.10">
    <property type="entry name" value="Glutaredoxin"/>
    <property type="match status" value="1"/>
</dbReference>
<feature type="domain" description="GST C-terminal" evidence="9">
    <location>
        <begin position="86"/>
        <end position="215"/>
    </location>
</feature>
<dbReference type="InterPro" id="IPR004046">
    <property type="entry name" value="GST_C"/>
</dbReference>
<dbReference type="InterPro" id="IPR045073">
    <property type="entry name" value="Omega/Tau-like"/>
</dbReference>
<gene>
    <name evidence="10" type="ORF">WN944_004090</name>
</gene>
<reference evidence="10 11" key="1">
    <citation type="submission" date="2024-05" db="EMBL/GenBank/DDBJ databases">
        <title>Haplotype-resolved chromosome-level genome assembly of Huyou (Citrus changshanensis).</title>
        <authorList>
            <person name="Miao C."/>
            <person name="Chen W."/>
            <person name="Wu Y."/>
            <person name="Wang L."/>
            <person name="Zhao S."/>
            <person name="Grierson D."/>
            <person name="Xu C."/>
            <person name="Chen K."/>
        </authorList>
    </citation>
    <scope>NUCLEOTIDE SEQUENCE [LARGE SCALE GENOMIC DNA]</scope>
    <source>
        <strain evidence="10">01-14</strain>
        <tissue evidence="10">Leaf</tissue>
    </source>
</reference>
<dbReference type="PROSITE" id="PS50405">
    <property type="entry name" value="GST_CTER"/>
    <property type="match status" value="1"/>
</dbReference>
<dbReference type="CDD" id="cd03185">
    <property type="entry name" value="GST_C_Tau"/>
    <property type="match status" value="1"/>
</dbReference>
<dbReference type="PROSITE" id="PS50404">
    <property type="entry name" value="GST_NTER"/>
    <property type="match status" value="1"/>
</dbReference>
<dbReference type="Gene3D" id="1.20.1050.10">
    <property type="match status" value="1"/>
</dbReference>
<evidence type="ECO:0000256" key="2">
    <source>
        <dbReference type="ARBA" id="ARBA00012452"/>
    </source>
</evidence>
<dbReference type="SUPFAM" id="SSF52833">
    <property type="entry name" value="Thioredoxin-like"/>
    <property type="match status" value="1"/>
</dbReference>
<evidence type="ECO:0000256" key="7">
    <source>
        <dbReference type="ARBA" id="ARBA00047960"/>
    </source>
</evidence>
<keyword evidence="3" id="KW-0963">Cytoplasm</keyword>
<keyword evidence="4" id="KW-0216">Detoxification</keyword>
<dbReference type="InterPro" id="IPR010987">
    <property type="entry name" value="Glutathione-S-Trfase_C-like"/>
</dbReference>